<evidence type="ECO:0000313" key="1">
    <source>
        <dbReference type="EMBL" id="KAF3037620.1"/>
    </source>
</evidence>
<proteinExistence type="predicted"/>
<dbReference type="OrthoDB" id="10429347at2759"/>
<dbReference type="AlphaFoldDB" id="A0A9P5BZW8"/>
<gene>
    <name evidence="1" type="ORF">E8E12_003732</name>
</gene>
<protein>
    <submittedName>
        <fullName evidence="1">Uncharacterized protein</fullName>
    </submittedName>
</protein>
<evidence type="ECO:0000313" key="2">
    <source>
        <dbReference type="Proteomes" id="UP000758155"/>
    </source>
</evidence>
<dbReference type="EMBL" id="SWKV01000041">
    <property type="protein sequence ID" value="KAF3037620.1"/>
    <property type="molecule type" value="Genomic_DNA"/>
</dbReference>
<accession>A0A9P5BZW8</accession>
<dbReference type="Proteomes" id="UP000758155">
    <property type="component" value="Unassembled WGS sequence"/>
</dbReference>
<reference evidence="1" key="1">
    <citation type="submission" date="2019-04" db="EMBL/GenBank/DDBJ databases">
        <title>Sequencing of skin fungus with MAO and IRED activity.</title>
        <authorList>
            <person name="Marsaioli A.J."/>
            <person name="Bonatto J.M.C."/>
            <person name="Reis Junior O."/>
        </authorList>
    </citation>
    <scope>NUCLEOTIDE SEQUENCE</scope>
    <source>
        <strain evidence="1">28M1</strain>
    </source>
</reference>
<keyword evidence="2" id="KW-1185">Reference proteome</keyword>
<sequence length="285" mass="32673">MNPTNDNKELFDIGEQFLVDPVSLNQDEAQYVLAVAKLVLRHARNLQQTIDILELDCSMFVAMYQAKDDWFAQLTVNGMVAKYIAIYENLANRLSMIMSPGPDELPELQNWLSSQSALTEPRKLRNLCAHNTNVKQPLKGTIPNWSVFTAAGIFDSVKTEMPRLIDELSELVADLEKDMSRFSTPLSTPPDSLHAIYEMHAHELLTDKNEDFLFNDLHQRMLEAFRLSGAIDLFLDRVHSQELDLQQQNAYECVTKFTIIKDELHSKAYRTRQERNERAAEVVEA</sequence>
<comment type="caution">
    <text evidence="1">The sequence shown here is derived from an EMBL/GenBank/DDBJ whole genome shotgun (WGS) entry which is preliminary data.</text>
</comment>
<organism evidence="1 2">
    <name type="scientific">Didymella heteroderae</name>
    <dbReference type="NCBI Taxonomy" id="1769908"/>
    <lineage>
        <taxon>Eukaryota</taxon>
        <taxon>Fungi</taxon>
        <taxon>Dikarya</taxon>
        <taxon>Ascomycota</taxon>
        <taxon>Pezizomycotina</taxon>
        <taxon>Dothideomycetes</taxon>
        <taxon>Pleosporomycetidae</taxon>
        <taxon>Pleosporales</taxon>
        <taxon>Pleosporineae</taxon>
        <taxon>Didymellaceae</taxon>
        <taxon>Didymella</taxon>
    </lineage>
</organism>
<name>A0A9P5BZW8_9PLEO</name>